<sequence length="176" mass="19358">MKKLFPRELRKGKPTPEEVASIPRQPIVFVLNDVQDTFNVGALFRVADAVAAERVYLCGQTPTPPNSRIHKAAVGTEQWVPWEYRANITELIVELKRQGKTIIAVEQHPKSVSYAELAVKPPVALIVGHETYGVSQEALECADVIVELPMLGVTRSLTVAAAAAVVAYKILESYRP</sequence>
<dbReference type="PANTHER" id="PTHR46429:SF1">
    <property type="entry name" value="23S RRNA (GUANOSINE-2'-O-)-METHYLTRANSFERASE RLMB"/>
    <property type="match status" value="1"/>
</dbReference>
<feature type="domain" description="tRNA/rRNA methyltransferase SpoU type" evidence="3">
    <location>
        <begin position="27"/>
        <end position="168"/>
    </location>
</feature>
<protein>
    <submittedName>
        <fullName evidence="4">tRNA/rRNA methyltransferase</fullName>
    </submittedName>
</protein>
<dbReference type="InterPro" id="IPR029028">
    <property type="entry name" value="Alpha/beta_knot_MTases"/>
</dbReference>
<proteinExistence type="predicted"/>
<dbReference type="GO" id="GO:0008173">
    <property type="term" value="F:RNA methyltransferase activity"/>
    <property type="evidence" value="ECO:0007669"/>
    <property type="project" value="InterPro"/>
</dbReference>
<evidence type="ECO:0000256" key="1">
    <source>
        <dbReference type="ARBA" id="ARBA00022603"/>
    </source>
</evidence>
<keyword evidence="1 4" id="KW-0489">Methyltransferase</keyword>
<dbReference type="GO" id="GO:0032259">
    <property type="term" value="P:methylation"/>
    <property type="evidence" value="ECO:0007669"/>
    <property type="project" value="UniProtKB-KW"/>
</dbReference>
<evidence type="ECO:0000256" key="2">
    <source>
        <dbReference type="ARBA" id="ARBA00022679"/>
    </source>
</evidence>
<dbReference type="Pfam" id="PF00588">
    <property type="entry name" value="SpoU_methylase"/>
    <property type="match status" value="1"/>
</dbReference>
<evidence type="ECO:0000259" key="3">
    <source>
        <dbReference type="Pfam" id="PF00588"/>
    </source>
</evidence>
<reference evidence="4" key="2">
    <citation type="journal article" date="2012" name="PLoS ONE">
        <title>A Deeply Branching Thermophilic Bacterium with an Ancient Acetyl-CoA Pathway Dominates a Subsurface Ecosystem.</title>
        <authorList>
            <person name="Takami H."/>
            <person name="Noguchi H."/>
            <person name="Takaki Y."/>
            <person name="Uchiyama I."/>
            <person name="Toyoda A."/>
            <person name="Nishi S."/>
            <person name="Chee G.-J."/>
            <person name="Arai W."/>
            <person name="Nunoura T."/>
            <person name="Itoh T."/>
            <person name="Hattori M."/>
            <person name="Takai K."/>
        </authorList>
    </citation>
    <scope>NUCLEOTIDE SEQUENCE</scope>
</reference>
<dbReference type="GO" id="GO:0006396">
    <property type="term" value="P:RNA processing"/>
    <property type="evidence" value="ECO:0007669"/>
    <property type="project" value="InterPro"/>
</dbReference>
<dbReference type="EMBL" id="AP011718">
    <property type="protein sequence ID" value="BAL55485.1"/>
    <property type="molecule type" value="Genomic_DNA"/>
</dbReference>
<organism evidence="4">
    <name type="scientific">uncultured Acetothermia bacterium</name>
    <dbReference type="NCBI Taxonomy" id="236499"/>
    <lineage>
        <taxon>Bacteria</taxon>
        <taxon>Candidatus Bipolaricaulota</taxon>
        <taxon>environmental samples</taxon>
    </lineage>
</organism>
<name>H5SH49_9BACT</name>
<dbReference type="Gene3D" id="3.40.1280.10">
    <property type="match status" value="1"/>
</dbReference>
<dbReference type="InterPro" id="IPR029026">
    <property type="entry name" value="tRNA_m1G_MTases_N"/>
</dbReference>
<dbReference type="AlphaFoldDB" id="H5SH49"/>
<gene>
    <name evidence="4" type="ORF">HGMM_F27H04C43</name>
</gene>
<dbReference type="InterPro" id="IPR001537">
    <property type="entry name" value="SpoU_MeTrfase"/>
</dbReference>
<evidence type="ECO:0000313" key="4">
    <source>
        <dbReference type="EMBL" id="BAL55485.1"/>
    </source>
</evidence>
<dbReference type="SUPFAM" id="SSF75217">
    <property type="entry name" value="alpha/beta knot"/>
    <property type="match status" value="1"/>
</dbReference>
<keyword evidence="2 4" id="KW-0808">Transferase</keyword>
<dbReference type="GO" id="GO:0005829">
    <property type="term" value="C:cytosol"/>
    <property type="evidence" value="ECO:0007669"/>
    <property type="project" value="TreeGrafter"/>
</dbReference>
<dbReference type="GO" id="GO:0003723">
    <property type="term" value="F:RNA binding"/>
    <property type="evidence" value="ECO:0007669"/>
    <property type="project" value="InterPro"/>
</dbReference>
<dbReference type="InterPro" id="IPR004441">
    <property type="entry name" value="rRNA_MeTrfase_TrmH"/>
</dbReference>
<accession>H5SH49</accession>
<dbReference type="PANTHER" id="PTHR46429">
    <property type="entry name" value="23S RRNA (GUANOSINE-2'-O-)-METHYLTRANSFERASE RLMB"/>
    <property type="match status" value="1"/>
</dbReference>
<reference evidence="4" key="1">
    <citation type="journal article" date="2005" name="Environ. Microbiol.">
        <title>Genetic and functional properties of uncultivated thermophilic crenarchaeotes from a subsurface gold mine as revealed by analysis of genome fragments.</title>
        <authorList>
            <person name="Nunoura T."/>
            <person name="Hirayama H."/>
            <person name="Takami H."/>
            <person name="Oida H."/>
            <person name="Nishi S."/>
            <person name="Shimamura S."/>
            <person name="Suzuki Y."/>
            <person name="Inagaki F."/>
            <person name="Takai K."/>
            <person name="Nealson K.H."/>
            <person name="Horikoshi K."/>
        </authorList>
    </citation>
    <scope>NUCLEOTIDE SEQUENCE</scope>
</reference>